<dbReference type="GO" id="GO:0072542">
    <property type="term" value="F:protein phosphatase activator activity"/>
    <property type="evidence" value="ECO:0007669"/>
    <property type="project" value="TreeGrafter"/>
</dbReference>
<feature type="region of interest" description="Disordered" evidence="3">
    <location>
        <begin position="468"/>
        <end position="519"/>
    </location>
</feature>
<evidence type="ECO:0000256" key="2">
    <source>
        <dbReference type="ARBA" id="ARBA00023242"/>
    </source>
</evidence>
<name>A0AA39QD73_9AGAR</name>
<dbReference type="Pfam" id="PF22972">
    <property type="entry name" value="EVH1_PP4R3"/>
    <property type="match status" value="1"/>
</dbReference>
<dbReference type="InterPro" id="IPR055236">
    <property type="entry name" value="EVH1_PP4R3"/>
</dbReference>
<keyword evidence="7" id="KW-1185">Reference proteome</keyword>
<dbReference type="AlphaFoldDB" id="A0AA39QD73"/>
<dbReference type="Gene3D" id="2.30.29.30">
    <property type="entry name" value="Pleckstrin-homology domain (PH domain)/Phosphotyrosine-binding domain (PTB)"/>
    <property type="match status" value="1"/>
</dbReference>
<dbReference type="InterPro" id="IPR051137">
    <property type="entry name" value="PP4R3-like"/>
</dbReference>
<organism evidence="6 7">
    <name type="scientific">Armillaria luteobubalina</name>
    <dbReference type="NCBI Taxonomy" id="153913"/>
    <lineage>
        <taxon>Eukaryota</taxon>
        <taxon>Fungi</taxon>
        <taxon>Dikarya</taxon>
        <taxon>Basidiomycota</taxon>
        <taxon>Agaricomycotina</taxon>
        <taxon>Agaricomycetes</taxon>
        <taxon>Agaricomycetidae</taxon>
        <taxon>Agaricales</taxon>
        <taxon>Marasmiineae</taxon>
        <taxon>Physalacriaceae</taxon>
        <taxon>Armillaria</taxon>
    </lineage>
</organism>
<feature type="region of interest" description="Disordered" evidence="3">
    <location>
        <begin position="948"/>
        <end position="1155"/>
    </location>
</feature>
<feature type="domain" description="Serine/threonine-protein phosphatase 4 regulatory subunit 3-like central" evidence="4">
    <location>
        <begin position="285"/>
        <end position="861"/>
    </location>
</feature>
<dbReference type="GO" id="GO:0030289">
    <property type="term" value="C:protein phosphatase 4 complex"/>
    <property type="evidence" value="ECO:0007669"/>
    <property type="project" value="TreeGrafter"/>
</dbReference>
<accession>A0AA39QD73</accession>
<feature type="compositionally biased region" description="Acidic residues" evidence="3">
    <location>
        <begin position="977"/>
        <end position="988"/>
    </location>
</feature>
<feature type="region of interest" description="Disordered" evidence="3">
    <location>
        <begin position="28"/>
        <end position="96"/>
    </location>
</feature>
<protein>
    <submittedName>
        <fullName evidence="6">Component of IIS longevity pathway SMK-1-domain-containing protein</fullName>
    </submittedName>
</protein>
<evidence type="ECO:0000256" key="3">
    <source>
        <dbReference type="SAM" id="MobiDB-lite"/>
    </source>
</evidence>
<feature type="domain" description="PP4R3 EVH1-like" evidence="5">
    <location>
        <begin position="142"/>
        <end position="240"/>
    </location>
</feature>
<gene>
    <name evidence="6" type="ORF">EDD18DRAFT_1442039</name>
</gene>
<dbReference type="GO" id="GO:0006974">
    <property type="term" value="P:DNA damage response"/>
    <property type="evidence" value="ECO:0007669"/>
    <property type="project" value="TreeGrafter"/>
</dbReference>
<evidence type="ECO:0000313" key="6">
    <source>
        <dbReference type="EMBL" id="KAK0499716.1"/>
    </source>
</evidence>
<reference evidence="6" key="1">
    <citation type="submission" date="2023-06" db="EMBL/GenBank/DDBJ databases">
        <authorList>
            <consortium name="Lawrence Berkeley National Laboratory"/>
            <person name="Ahrendt S."/>
            <person name="Sahu N."/>
            <person name="Indic B."/>
            <person name="Wong-Bajracharya J."/>
            <person name="Merenyi Z."/>
            <person name="Ke H.-M."/>
            <person name="Monk M."/>
            <person name="Kocsube S."/>
            <person name="Drula E."/>
            <person name="Lipzen A."/>
            <person name="Balint B."/>
            <person name="Henrissat B."/>
            <person name="Andreopoulos B."/>
            <person name="Martin F.M."/>
            <person name="Harder C.B."/>
            <person name="Rigling D."/>
            <person name="Ford K.L."/>
            <person name="Foster G.D."/>
            <person name="Pangilinan J."/>
            <person name="Papanicolaou A."/>
            <person name="Barry K."/>
            <person name="LaButti K."/>
            <person name="Viragh M."/>
            <person name="Koriabine M."/>
            <person name="Yan M."/>
            <person name="Riley R."/>
            <person name="Champramary S."/>
            <person name="Plett K.L."/>
            <person name="Tsai I.J."/>
            <person name="Slot J."/>
            <person name="Sipos G."/>
            <person name="Plett J."/>
            <person name="Nagy L.G."/>
            <person name="Grigoriev I.V."/>
        </authorList>
    </citation>
    <scope>NUCLEOTIDE SEQUENCE</scope>
    <source>
        <strain evidence="6">HWK02</strain>
    </source>
</reference>
<evidence type="ECO:0000256" key="1">
    <source>
        <dbReference type="ARBA" id="ARBA00004123"/>
    </source>
</evidence>
<dbReference type="InterPro" id="IPR011993">
    <property type="entry name" value="PH-like_dom_sf"/>
</dbReference>
<dbReference type="EMBL" id="JAUEPU010000009">
    <property type="protein sequence ID" value="KAK0499716.1"/>
    <property type="molecule type" value="Genomic_DNA"/>
</dbReference>
<dbReference type="Proteomes" id="UP001175228">
    <property type="component" value="Unassembled WGS sequence"/>
</dbReference>
<comment type="caution">
    <text evidence="6">The sequence shown here is derived from an EMBL/GenBank/DDBJ whole genome shotgun (WGS) entry which is preliminary data.</text>
</comment>
<dbReference type="PANTHER" id="PTHR23318:SF0">
    <property type="entry name" value="SERINE_THREONINE-PROTEIN PHOSPHATASE 4 REGULATORY SUBUNIT 3"/>
    <property type="match status" value="1"/>
</dbReference>
<sequence length="1155" mass="129089">MDGDVGAENLPLSLIVIPPASDIDAAGRSTRINVPLSDEPSTSAPDPSSLDSKLSEKLSVVLNPPPTSIADTLSQSHSVAASKGASEPQSDSASLDDNLLDVNGQVEIIEASSINRDVTNDGLDVVGEDGQDWIQENEHEMKRVKVYELVGSRWHDRGTAFCFGHFSQDGTEALLTARSERNLQEVVLSTTIRSNDVYQRQQDTLIVWTEPDGVDYALSFQEAEGCAEVWNFISEVQRHMNLGDDQGSVIGSSSPILGPESSATTSSIIRSGHLPTPQMGIIGDIEAAIKGLARTPVVKERICEYIQHEDYIKQLIEVLRTAEREENLENLHALFSIMQTILMLNDHGMYEHICEDSLFFGVVGMLEYDPEFPSHKANYREFLTDTARFHEPITFQPSIQRKIHHTYRLQFLKDVVLARALDDSTFNVLNSCIIFNQIDIINHIQQDLTFLREVVRLYVDEDMLSGGGIRKSPPQVQQQQQSNGDVKPSGTETIGKPPTADITNGIHPTTPIPPATDPDDQGFVVRREVIFLVQQLCVMGKNVQLPARMALFRSLVDRGILFAVQWALNLPESKEASKPVISAGGEILAALLDHDINGVRGHVLKQVVAIEKEREAGKKGSDKAETILEMACKLMAQSKDIAVQSQIGDALKVWLDLPLEMGTTGGGSEAHPASKMPTRKDDPGTERFMDYFYKDCVMTLFSPFNELPEWRNTTEPVLHLTREQANEFVYLCDLLYNFVLQHHFRSHFFVMSTNIMVRVPSLFKARDKHLRHAAFRFFRLLLKQNNPNIHGQVMKFDILKPILDLTLRESRRDNLLSCSCQEYFEHMRRENMKDLIKFCMTKHEAEIKALCDTPLGAQRFQLFIRRWEINNEPIPTESKPDKFDHRGWPIQARTLEAEEEDYFNADDDEDDYIPPISHSWNRGNNTSIPPMNTLKRKRRMAIRGAPRGFFSSQHSPIQHSPIPNPPPMRTLLTPLVDYDEEDSDEQEELIGPKPLNPSKTPLSPSPELSVSPSPLLSGRRSLSPGPPSKRPADGDDEEDNLLESLVRQKLPPRPQSPAPGMMSSMAIGLMRPSEKRRRSDDDDDELMERLTKVKKQDHGAQKEGASGPIGPRTKPGDDPPPKRFKMKIGAGSVAVASLPPNSAPSETSAKDGDTG</sequence>
<dbReference type="Pfam" id="PF04802">
    <property type="entry name" value="PP4R3"/>
    <property type="match status" value="1"/>
</dbReference>
<dbReference type="GO" id="GO:0005654">
    <property type="term" value="C:nucleoplasm"/>
    <property type="evidence" value="ECO:0007669"/>
    <property type="project" value="TreeGrafter"/>
</dbReference>
<feature type="compositionally biased region" description="Low complexity" evidence="3">
    <location>
        <begin position="45"/>
        <end position="62"/>
    </location>
</feature>
<dbReference type="SUPFAM" id="SSF50729">
    <property type="entry name" value="PH domain-like"/>
    <property type="match status" value="1"/>
</dbReference>
<proteinExistence type="predicted"/>
<comment type="subcellular location">
    <subcellularLocation>
        <location evidence="1">Nucleus</location>
    </subcellularLocation>
</comment>
<feature type="compositionally biased region" description="Basic and acidic residues" evidence="3">
    <location>
        <begin position="1087"/>
        <end position="1101"/>
    </location>
</feature>
<evidence type="ECO:0000313" key="7">
    <source>
        <dbReference type="Proteomes" id="UP001175228"/>
    </source>
</evidence>
<feature type="compositionally biased region" description="Polar residues" evidence="3">
    <location>
        <begin position="69"/>
        <end position="79"/>
    </location>
</feature>
<evidence type="ECO:0000259" key="4">
    <source>
        <dbReference type="Pfam" id="PF04802"/>
    </source>
</evidence>
<keyword evidence="2" id="KW-0539">Nucleus</keyword>
<feature type="compositionally biased region" description="Low complexity" evidence="3">
    <location>
        <begin position="1001"/>
        <end position="1023"/>
    </location>
</feature>
<dbReference type="InterPro" id="IPR006887">
    <property type="entry name" value="P4R3-like_central_dom"/>
</dbReference>
<evidence type="ECO:0000259" key="5">
    <source>
        <dbReference type="Pfam" id="PF22972"/>
    </source>
</evidence>
<dbReference type="PANTHER" id="PTHR23318">
    <property type="entry name" value="ATP SYNTHASE GAMMA-RELATED"/>
    <property type="match status" value="1"/>
</dbReference>